<dbReference type="Pfam" id="PF01636">
    <property type="entry name" value="APH"/>
    <property type="match status" value="1"/>
</dbReference>
<feature type="domain" description="Aminoglycoside phosphotransferase" evidence="1">
    <location>
        <begin position="49"/>
        <end position="255"/>
    </location>
</feature>
<dbReference type="AlphaFoldDB" id="A0A4R5EHV5"/>
<proteinExistence type="predicted"/>
<dbReference type="Gene3D" id="3.90.1200.10">
    <property type="match status" value="1"/>
</dbReference>
<accession>A0A4R5EHV5</accession>
<comment type="caution">
    <text evidence="2">The sequence shown here is derived from an EMBL/GenBank/DDBJ whole genome shotgun (WGS) entry which is preliminary data.</text>
</comment>
<dbReference type="SUPFAM" id="SSF56112">
    <property type="entry name" value="Protein kinase-like (PK-like)"/>
    <property type="match status" value="1"/>
</dbReference>
<evidence type="ECO:0000259" key="1">
    <source>
        <dbReference type="Pfam" id="PF01636"/>
    </source>
</evidence>
<gene>
    <name evidence="2" type="ORF">E1295_37655</name>
</gene>
<dbReference type="Proteomes" id="UP000295136">
    <property type="component" value="Unassembled WGS sequence"/>
</dbReference>
<keyword evidence="3" id="KW-1185">Reference proteome</keyword>
<keyword evidence="2" id="KW-0808">Transferase</keyword>
<dbReference type="InterPro" id="IPR011009">
    <property type="entry name" value="Kinase-like_dom_sf"/>
</dbReference>
<evidence type="ECO:0000313" key="3">
    <source>
        <dbReference type="Proteomes" id="UP000295136"/>
    </source>
</evidence>
<organism evidence="2 3">
    <name type="scientific">Nonomuraea mesophila</name>
    <dbReference type="NCBI Taxonomy" id="2530382"/>
    <lineage>
        <taxon>Bacteria</taxon>
        <taxon>Bacillati</taxon>
        <taxon>Actinomycetota</taxon>
        <taxon>Actinomycetes</taxon>
        <taxon>Streptosporangiales</taxon>
        <taxon>Streptosporangiaceae</taxon>
        <taxon>Nonomuraea</taxon>
    </lineage>
</organism>
<sequence length="303" mass="33957">MVTVFQSAAAPFTSQEAQATLQEACRVAGLASEDARLIRLGENALFVLASEHVVVRIARSLDVLDDTRKEVAVAAWLHEAGLPAARTTHHPQPLVVRDRPVTLWRFIDSGGGAATLTDLAEVLRALHRMPVPEDLALPQLDILGRVSERISSASVLTDQERQFLLTRYQQLQTAYEALHFPLAACAVHGDAHSDNLIKTTEGAVVLIDFERFAFGPPETDLAVTAIEHSLGWGTRAEYDQFAERYGFDVVAWEGYPVLRDINELKMTTWLMQNVNEDEDIAREFRNRLFCLQNPDEPRQWRAF</sequence>
<name>A0A4R5EHV5_9ACTN</name>
<dbReference type="GO" id="GO:0016740">
    <property type="term" value="F:transferase activity"/>
    <property type="evidence" value="ECO:0007669"/>
    <property type="project" value="UniProtKB-KW"/>
</dbReference>
<dbReference type="InterPro" id="IPR002575">
    <property type="entry name" value="Aminoglycoside_PTrfase"/>
</dbReference>
<dbReference type="EMBL" id="SMLD01000153">
    <property type="protein sequence ID" value="TDE33897.1"/>
    <property type="molecule type" value="Genomic_DNA"/>
</dbReference>
<reference evidence="2 3" key="1">
    <citation type="submission" date="2019-03" db="EMBL/GenBank/DDBJ databases">
        <title>Draft genome sequences of novel Actinobacteria.</title>
        <authorList>
            <person name="Sahin N."/>
            <person name="Ay H."/>
            <person name="Saygin H."/>
        </authorList>
    </citation>
    <scope>NUCLEOTIDE SEQUENCE [LARGE SCALE GENOMIC DNA]</scope>
    <source>
        <strain evidence="2 3">6K102</strain>
    </source>
</reference>
<evidence type="ECO:0000313" key="2">
    <source>
        <dbReference type="EMBL" id="TDE33897.1"/>
    </source>
</evidence>
<protein>
    <submittedName>
        <fullName evidence="2">Aminoglycoside phosphotransferase family protein</fullName>
    </submittedName>
</protein>